<feature type="compositionally biased region" description="Basic and acidic residues" evidence="1">
    <location>
        <begin position="33"/>
        <end position="57"/>
    </location>
</feature>
<accession>A0A7D8V0Q8</accession>
<feature type="compositionally biased region" description="Basic and acidic residues" evidence="1">
    <location>
        <begin position="68"/>
        <end position="86"/>
    </location>
</feature>
<keyword evidence="3" id="KW-1185">Reference proteome</keyword>
<evidence type="ECO:0000256" key="1">
    <source>
        <dbReference type="SAM" id="MobiDB-lite"/>
    </source>
</evidence>
<reference evidence="2 3" key="1">
    <citation type="journal article" date="2019" name="PLoS Genet.">
        <title>Convergent evolution of linked mating-type loci in basidiomycete fungi.</title>
        <authorList>
            <person name="Sun S."/>
            <person name="Coelho M.A."/>
            <person name="Heitman J."/>
            <person name="Nowrousian M."/>
        </authorList>
    </citation>
    <scope>NUCLEOTIDE SEQUENCE [LARGE SCALE GENOMIC DNA]</scope>
    <source>
        <strain evidence="2 3">CBS 4282</strain>
    </source>
</reference>
<sequence>MSSLAVVPTNVPSPPPRSPNPQKHPRHARLRPRHDPPRAREPGHGRDLHRAPGEQHDRARRRGVYAEMDGRRQGAVAGHDRHDAHRPVRRRPHKQRRRAGDHARRRPRQAVQHHLHCQPQHRRERPVLPVQVHFRVEQHRRRQGVRAVQRALLYAEHDGLVLVRAERADCCCDQPDADNADNVTEHRRRVQVGCRRLRLRLGHPLGRRAARCACRPRRRRRCPRLPCLGARVTR</sequence>
<dbReference type="Proteomes" id="UP000473826">
    <property type="component" value="Unassembled WGS sequence"/>
</dbReference>
<name>A0A7D8V0Q8_VANHU</name>
<feature type="compositionally biased region" description="Low complexity" evidence="1">
    <location>
        <begin position="1"/>
        <end position="10"/>
    </location>
</feature>
<proteinExistence type="predicted"/>
<feature type="region of interest" description="Disordered" evidence="1">
    <location>
        <begin position="1"/>
        <end position="124"/>
    </location>
</feature>
<feature type="compositionally biased region" description="Basic residues" evidence="1">
    <location>
        <begin position="87"/>
        <end position="124"/>
    </location>
</feature>
<gene>
    <name evidence="2" type="ORF">VHUM_01445</name>
</gene>
<protein>
    <submittedName>
        <fullName evidence="2">Uncharacterized protein</fullName>
    </submittedName>
</protein>
<evidence type="ECO:0000313" key="2">
    <source>
        <dbReference type="EMBL" id="TXT13044.1"/>
    </source>
</evidence>
<comment type="caution">
    <text evidence="2">The sequence shown here is derived from an EMBL/GenBank/DDBJ whole genome shotgun (WGS) entry which is preliminary data.</text>
</comment>
<evidence type="ECO:0000313" key="3">
    <source>
        <dbReference type="Proteomes" id="UP000473826"/>
    </source>
</evidence>
<feature type="compositionally biased region" description="Basic residues" evidence="1">
    <location>
        <begin position="23"/>
        <end position="32"/>
    </location>
</feature>
<dbReference type="EMBL" id="QKWK01000003">
    <property type="protein sequence ID" value="TXT13044.1"/>
    <property type="molecule type" value="Genomic_DNA"/>
</dbReference>
<organism evidence="2 3">
    <name type="scientific">Vanrija humicola</name>
    <name type="common">Yeast</name>
    <name type="synonym">Cryptococcus humicola</name>
    <dbReference type="NCBI Taxonomy" id="5417"/>
    <lineage>
        <taxon>Eukaryota</taxon>
        <taxon>Fungi</taxon>
        <taxon>Dikarya</taxon>
        <taxon>Basidiomycota</taxon>
        <taxon>Agaricomycotina</taxon>
        <taxon>Tremellomycetes</taxon>
        <taxon>Trichosporonales</taxon>
        <taxon>Trichosporonaceae</taxon>
        <taxon>Vanrija</taxon>
    </lineage>
</organism>
<dbReference type="AlphaFoldDB" id="A0A7D8V0Q8"/>